<dbReference type="AlphaFoldDB" id="A0A6N2LDJ7"/>
<dbReference type="EMBL" id="CAADRP010000891">
    <property type="protein sequence ID" value="VFU33504.1"/>
    <property type="molecule type" value="Genomic_DNA"/>
</dbReference>
<gene>
    <name evidence="1" type="ORF">SVIM_LOCUS153946</name>
</gene>
<organism evidence="1">
    <name type="scientific">Salix viminalis</name>
    <name type="common">Common osier</name>
    <name type="synonym">Basket willow</name>
    <dbReference type="NCBI Taxonomy" id="40686"/>
    <lineage>
        <taxon>Eukaryota</taxon>
        <taxon>Viridiplantae</taxon>
        <taxon>Streptophyta</taxon>
        <taxon>Embryophyta</taxon>
        <taxon>Tracheophyta</taxon>
        <taxon>Spermatophyta</taxon>
        <taxon>Magnoliopsida</taxon>
        <taxon>eudicotyledons</taxon>
        <taxon>Gunneridae</taxon>
        <taxon>Pentapetalae</taxon>
        <taxon>rosids</taxon>
        <taxon>fabids</taxon>
        <taxon>Malpighiales</taxon>
        <taxon>Salicaceae</taxon>
        <taxon>Saliceae</taxon>
        <taxon>Salix</taxon>
    </lineage>
</organism>
<proteinExistence type="predicted"/>
<evidence type="ECO:0000313" key="1">
    <source>
        <dbReference type="EMBL" id="VFU33504.1"/>
    </source>
</evidence>
<sequence>MKVERLLVKLIREKSPSSYKEKRRTRRASIYLAPAKAMEELRRKLWRSSGACNARRVFIDGLHNYKIH</sequence>
<accession>A0A6N2LDJ7</accession>
<protein>
    <submittedName>
        <fullName evidence="1">Uncharacterized protein</fullName>
    </submittedName>
</protein>
<reference evidence="1" key="1">
    <citation type="submission" date="2019-03" db="EMBL/GenBank/DDBJ databases">
        <authorList>
            <person name="Mank J."/>
            <person name="Almeida P."/>
        </authorList>
    </citation>
    <scope>NUCLEOTIDE SEQUENCE</scope>
    <source>
        <strain evidence="1">78183</strain>
    </source>
</reference>
<name>A0A6N2LDJ7_SALVM</name>